<keyword evidence="2" id="KW-1185">Reference proteome</keyword>
<dbReference type="Proteomes" id="UP000014113">
    <property type="component" value="Unassembled WGS sequence"/>
</dbReference>
<dbReference type="PATRIC" id="fig|1121865.3.peg.576"/>
<sequence>MEELRVKKMVVTMLRLDDGQELFINNTIGNNDIIARCTKYDLNYSSIERNYYVNIGNLQNIPNSIVVNLENILDESKRIYAHNTGKEYIFIDDFNKLQELNFEKVRNILFVGSANNFTTAIINRISKFIHNISREDWKIFWSILPLESDIDYFDYTLKRISYYKMKNLKSIIINRLVDESITVDRNYIETMKIGELIKTLQDENANFCYIGHTRSELAWINGGIIGGNSNNAQYHDHNLDIIKISEINSRDIFIFGCFSNKLADLAISNPQSLSISAINGKALTYSGYSSYCYADETLLMYYDSLYLEGYSQHEIIKKIDEVSKIKGIDDLAEMFLIGDPNFKIEKDDKLNLIKHWDPKQESQISISLQEGHSLYSILLDSDISDRVQNELSMLISGYTTTKQPLFGVLRKEYEKLYLDIFTNGYFNRCSVFLKVTEIPMENSFNRLNNILLEMSTGIFFSKRIFDRAQTLLFEIKQARIKNKRNINKISKNINIYKKMGKKLDEISYLEAEYFEEIKKKALRQKINFEEEIFENLDFKIENEVGEVLNCPYCTRQLINRKITDSYSKKLVRRQLFCPKCAIIQDAPECASNNIFITINSKECLKNGEKVSGEVEIIGTGVTNNSIKHYIYILRGEENNILLKSGEISKKKSGEITIPFDITVSKETNKYLYFIKVLLLIDNRLYIAKKDIKIM</sequence>
<dbReference type="STRING" id="1121865.OMW_00582"/>
<gene>
    <name evidence="1" type="ORF">I568_01180</name>
</gene>
<name>S1NUU2_9ENTE</name>
<dbReference type="EMBL" id="ASWJ01000004">
    <property type="protein sequence ID" value="EOW84684.1"/>
    <property type="molecule type" value="Genomic_DNA"/>
</dbReference>
<proteinExistence type="predicted"/>
<evidence type="ECO:0000313" key="2">
    <source>
        <dbReference type="Proteomes" id="UP000014113"/>
    </source>
</evidence>
<reference evidence="1 2" key="1">
    <citation type="submission" date="2013-03" db="EMBL/GenBank/DDBJ databases">
        <title>The Genome Sequence of Enterococcus columbae ATCC_51263 (PacBio/Illumina hybrid assembly).</title>
        <authorList>
            <consortium name="The Broad Institute Genomics Platform"/>
            <consortium name="The Broad Institute Genome Sequencing Center for Infectious Disease"/>
            <person name="Earl A."/>
            <person name="Russ C."/>
            <person name="Gilmore M."/>
            <person name="Surin D."/>
            <person name="Walker B."/>
            <person name="Young S."/>
            <person name="Zeng Q."/>
            <person name="Gargeya S."/>
            <person name="Fitzgerald M."/>
            <person name="Haas B."/>
            <person name="Abouelleil A."/>
            <person name="Allen A.W."/>
            <person name="Alvarado L."/>
            <person name="Arachchi H.M."/>
            <person name="Berlin A.M."/>
            <person name="Chapman S.B."/>
            <person name="Gainer-Dewar J."/>
            <person name="Goldberg J."/>
            <person name="Griggs A."/>
            <person name="Gujja S."/>
            <person name="Hansen M."/>
            <person name="Howarth C."/>
            <person name="Imamovic A."/>
            <person name="Ireland A."/>
            <person name="Larimer J."/>
            <person name="McCowan C."/>
            <person name="Murphy C."/>
            <person name="Pearson M."/>
            <person name="Poon T.W."/>
            <person name="Priest M."/>
            <person name="Roberts A."/>
            <person name="Saif S."/>
            <person name="Shea T."/>
            <person name="Sisk P."/>
            <person name="Sykes S."/>
            <person name="Wortman J."/>
            <person name="Nusbaum C."/>
            <person name="Birren B."/>
        </authorList>
    </citation>
    <scope>NUCLEOTIDE SEQUENCE [LARGE SCALE GENOMIC DNA]</scope>
    <source>
        <strain evidence="1 2">ATCC 51263</strain>
    </source>
</reference>
<dbReference type="AlphaFoldDB" id="S1NUU2"/>
<dbReference type="RefSeq" id="WP_016182745.1">
    <property type="nucleotide sequence ID" value="NZ_JXKI01000034.1"/>
</dbReference>
<evidence type="ECO:0000313" key="1">
    <source>
        <dbReference type="EMBL" id="EOW84684.1"/>
    </source>
</evidence>
<protein>
    <submittedName>
        <fullName evidence="1">Uncharacterized protein</fullName>
    </submittedName>
</protein>
<organism evidence="1 2">
    <name type="scientific">Enterococcus columbae DSM 7374 = ATCC 51263</name>
    <dbReference type="NCBI Taxonomy" id="1121865"/>
    <lineage>
        <taxon>Bacteria</taxon>
        <taxon>Bacillati</taxon>
        <taxon>Bacillota</taxon>
        <taxon>Bacilli</taxon>
        <taxon>Lactobacillales</taxon>
        <taxon>Enterococcaceae</taxon>
        <taxon>Enterococcus</taxon>
    </lineage>
</organism>
<comment type="caution">
    <text evidence="1">The sequence shown here is derived from an EMBL/GenBank/DDBJ whole genome shotgun (WGS) entry which is preliminary data.</text>
</comment>
<accession>S1NUU2</accession>